<keyword evidence="9" id="KW-1185">Reference proteome</keyword>
<evidence type="ECO:0000313" key="9">
    <source>
        <dbReference type="Proteomes" id="UP000241010"/>
    </source>
</evidence>
<dbReference type="EMBL" id="PZKG01000068">
    <property type="protein sequence ID" value="PTE21061.1"/>
    <property type="molecule type" value="Genomic_DNA"/>
</dbReference>
<keyword evidence="4" id="KW-0408">Iron</keyword>
<evidence type="ECO:0000256" key="5">
    <source>
        <dbReference type="ARBA" id="ARBA00022729"/>
    </source>
</evidence>
<feature type="chain" id="PRO_5015735930" evidence="6">
    <location>
        <begin position="22"/>
        <end position="300"/>
    </location>
</feature>
<organism evidence="8 9">
    <name type="scientific">Cereibacter changlensis JA139</name>
    <dbReference type="NCBI Taxonomy" id="1188249"/>
    <lineage>
        <taxon>Bacteria</taxon>
        <taxon>Pseudomonadati</taxon>
        <taxon>Pseudomonadota</taxon>
        <taxon>Alphaproteobacteria</taxon>
        <taxon>Rhodobacterales</taxon>
        <taxon>Paracoccaceae</taxon>
        <taxon>Cereibacter</taxon>
    </lineage>
</organism>
<dbReference type="Pfam" id="PF01497">
    <property type="entry name" value="Peripla_BP_2"/>
    <property type="match status" value="1"/>
</dbReference>
<evidence type="ECO:0000256" key="1">
    <source>
        <dbReference type="ARBA" id="ARBA00004196"/>
    </source>
</evidence>
<dbReference type="OrthoDB" id="63946at2"/>
<comment type="similarity">
    <text evidence="2">Belongs to the bacterial solute-binding protein 8 family.</text>
</comment>
<keyword evidence="3" id="KW-0813">Transport</keyword>
<dbReference type="GO" id="GO:1901678">
    <property type="term" value="P:iron coordination entity transport"/>
    <property type="evidence" value="ECO:0007669"/>
    <property type="project" value="UniProtKB-ARBA"/>
</dbReference>
<gene>
    <name evidence="8" type="ORF">C5F48_14280</name>
</gene>
<dbReference type="Gene3D" id="3.40.50.1980">
    <property type="entry name" value="Nitrogenase molybdenum iron protein domain"/>
    <property type="match status" value="2"/>
</dbReference>
<dbReference type="GO" id="GO:0030288">
    <property type="term" value="C:outer membrane-bounded periplasmic space"/>
    <property type="evidence" value="ECO:0007669"/>
    <property type="project" value="TreeGrafter"/>
</dbReference>
<comment type="caution">
    <text evidence="8">The sequence shown here is derived from an EMBL/GenBank/DDBJ whole genome shotgun (WGS) entry which is preliminary data.</text>
</comment>
<feature type="signal peptide" evidence="6">
    <location>
        <begin position="1"/>
        <end position="21"/>
    </location>
</feature>
<dbReference type="PROSITE" id="PS50983">
    <property type="entry name" value="FE_B12_PBP"/>
    <property type="match status" value="1"/>
</dbReference>
<proteinExistence type="inferred from homology"/>
<feature type="domain" description="Fe/B12 periplasmic-binding" evidence="7">
    <location>
        <begin position="40"/>
        <end position="300"/>
    </location>
</feature>
<dbReference type="InterPro" id="IPR002491">
    <property type="entry name" value="ABC_transptr_periplasmic_BD"/>
</dbReference>
<dbReference type="PANTHER" id="PTHR30532">
    <property type="entry name" value="IRON III DICITRATE-BINDING PERIPLASMIC PROTEIN"/>
    <property type="match status" value="1"/>
</dbReference>
<comment type="subcellular location">
    <subcellularLocation>
        <location evidence="1">Cell envelope</location>
    </subcellularLocation>
</comment>
<keyword evidence="4" id="KW-0406">Ion transport</keyword>
<sequence length="300" mass="31315">MSFKLSLASLGFALALAGAGAAETGTHAQGETVLDAVPQRVAVFDTASLDTLLALGVPVAGVTSGVMPDYLASRIDPETPRIGTLFEPDYEAVNALAPDLVIVGGRSAAKYPELAGMAPTIDMTVSRGDYLASARANVETLGRIFDKEAEAAELLADYDAEVAALRALAPDAGRILVILTTGGRMSAHGAGSRFGVLHDDYGLAPAADGLDTGTHGQAISHEFILETDPDWLFVVDRDAAIGREGQSARQLLDNELVQRSKAWKAGRVVYLDPALWYLVGGGITALTDGARQIRTALAEG</sequence>
<evidence type="ECO:0000256" key="6">
    <source>
        <dbReference type="SAM" id="SignalP"/>
    </source>
</evidence>
<keyword evidence="4" id="KW-0410">Iron transport</keyword>
<dbReference type="PANTHER" id="PTHR30532:SF28">
    <property type="entry name" value="PETROBACTIN-BINDING PROTEIN YCLQ"/>
    <property type="match status" value="1"/>
</dbReference>
<protein>
    <submittedName>
        <fullName evidence="8">Iron ABC transporter substrate-binding protein</fullName>
    </submittedName>
</protein>
<reference evidence="8 9" key="1">
    <citation type="submission" date="2018-03" db="EMBL/GenBank/DDBJ databases">
        <title>Cereibacter changlensis.</title>
        <authorList>
            <person name="Meyer T.E."/>
            <person name="Miller S."/>
            <person name="Lodha T."/>
            <person name="Gandham S."/>
            <person name="Chintalapati S."/>
            <person name="Chintalapati V.R."/>
        </authorList>
    </citation>
    <scope>NUCLEOTIDE SEQUENCE [LARGE SCALE GENOMIC DNA]</scope>
    <source>
        <strain evidence="8 9">JA139</strain>
    </source>
</reference>
<accession>A0A2T4JT23</accession>
<dbReference type="InterPro" id="IPR033870">
    <property type="entry name" value="FatB"/>
</dbReference>
<evidence type="ECO:0000256" key="3">
    <source>
        <dbReference type="ARBA" id="ARBA00022448"/>
    </source>
</evidence>
<dbReference type="Proteomes" id="UP000241010">
    <property type="component" value="Unassembled WGS sequence"/>
</dbReference>
<keyword evidence="5 6" id="KW-0732">Signal</keyword>
<evidence type="ECO:0000256" key="4">
    <source>
        <dbReference type="ARBA" id="ARBA00022496"/>
    </source>
</evidence>
<dbReference type="RefSeq" id="WP_107664577.1">
    <property type="nucleotide sequence ID" value="NZ_PZKG01000068.1"/>
</dbReference>
<dbReference type="AlphaFoldDB" id="A0A2T4JT23"/>
<dbReference type="InterPro" id="IPR051313">
    <property type="entry name" value="Bact_iron-sidero_bind"/>
</dbReference>
<dbReference type="CDD" id="cd01140">
    <property type="entry name" value="FatB"/>
    <property type="match status" value="1"/>
</dbReference>
<evidence type="ECO:0000259" key="7">
    <source>
        <dbReference type="PROSITE" id="PS50983"/>
    </source>
</evidence>
<evidence type="ECO:0000313" key="8">
    <source>
        <dbReference type="EMBL" id="PTE21061.1"/>
    </source>
</evidence>
<evidence type="ECO:0000256" key="2">
    <source>
        <dbReference type="ARBA" id="ARBA00008814"/>
    </source>
</evidence>
<dbReference type="SUPFAM" id="SSF53807">
    <property type="entry name" value="Helical backbone' metal receptor"/>
    <property type="match status" value="1"/>
</dbReference>
<name>A0A2T4JT23_9RHOB</name>